<gene>
    <name evidence="1" type="ORF">A2846_01600</name>
</gene>
<accession>A0A1F5NYI9</accession>
<name>A0A1F5NYI9_9BACT</name>
<sequence length="102" mass="11760">MMKKYNKLVRDEIPEIIKAKGQEVKFHIASEDEYRQKLFEKLQEETAELVADESIGEVADVLEVVEAICKLKGYSQAEVQAMKAKKANERGRFDKRIILDES</sequence>
<comment type="caution">
    <text evidence="1">The sequence shown here is derived from an EMBL/GenBank/DDBJ whole genome shotgun (WGS) entry which is preliminary data.</text>
</comment>
<keyword evidence="1" id="KW-0378">Hydrolase</keyword>
<dbReference type="EMBL" id="MFEN01000065">
    <property type="protein sequence ID" value="OGE82709.1"/>
    <property type="molecule type" value="Genomic_DNA"/>
</dbReference>
<dbReference type="CDD" id="cd11532">
    <property type="entry name" value="NTP-PPase_COG4997"/>
    <property type="match status" value="1"/>
</dbReference>
<organism evidence="1 2">
    <name type="scientific">Candidatus Doudnabacteria bacterium RIFCSPHIGHO2_01_FULL_49_9</name>
    <dbReference type="NCBI Taxonomy" id="1817827"/>
    <lineage>
        <taxon>Bacteria</taxon>
        <taxon>Candidatus Doudnaibacteriota</taxon>
    </lineage>
</organism>
<protein>
    <submittedName>
        <fullName evidence="1">Phosphoribosyl-ATP pyrophosphohydrolase</fullName>
    </submittedName>
</protein>
<dbReference type="AlphaFoldDB" id="A0A1F5NYI9"/>
<dbReference type="InterPro" id="IPR038735">
    <property type="entry name" value="MSMEG_1276-like_NTP-PPase_dom"/>
</dbReference>
<evidence type="ECO:0000313" key="1">
    <source>
        <dbReference type="EMBL" id="OGE82709.1"/>
    </source>
</evidence>
<dbReference type="Proteomes" id="UP000176339">
    <property type="component" value="Unassembled WGS sequence"/>
</dbReference>
<dbReference type="GO" id="GO:0016787">
    <property type="term" value="F:hydrolase activity"/>
    <property type="evidence" value="ECO:0007669"/>
    <property type="project" value="UniProtKB-KW"/>
</dbReference>
<proteinExistence type="predicted"/>
<evidence type="ECO:0000313" key="2">
    <source>
        <dbReference type="Proteomes" id="UP000176339"/>
    </source>
</evidence>
<dbReference type="SUPFAM" id="SSF101386">
    <property type="entry name" value="all-alpha NTP pyrophosphatases"/>
    <property type="match status" value="1"/>
</dbReference>
<reference evidence="1 2" key="1">
    <citation type="journal article" date="2016" name="Nat. Commun.">
        <title>Thousands of microbial genomes shed light on interconnected biogeochemical processes in an aquifer system.</title>
        <authorList>
            <person name="Anantharaman K."/>
            <person name="Brown C.T."/>
            <person name="Hug L.A."/>
            <person name="Sharon I."/>
            <person name="Castelle C.J."/>
            <person name="Probst A.J."/>
            <person name="Thomas B.C."/>
            <person name="Singh A."/>
            <person name="Wilkins M.J."/>
            <person name="Karaoz U."/>
            <person name="Brodie E.L."/>
            <person name="Williams K.H."/>
            <person name="Hubbard S.S."/>
            <person name="Banfield J.F."/>
        </authorList>
    </citation>
    <scope>NUCLEOTIDE SEQUENCE [LARGE SCALE GENOMIC DNA]</scope>
</reference>